<comment type="similarity">
    <text evidence="7">Belongs to the shikimate dehydrogenase family.</text>
</comment>
<keyword evidence="6 7" id="KW-0057">Aromatic amino acid biosynthesis</keyword>
<feature type="binding site" evidence="7">
    <location>
        <begin position="20"/>
        <end position="22"/>
    </location>
    <ligand>
        <name>shikimate</name>
        <dbReference type="ChEBI" id="CHEBI:36208"/>
    </ligand>
</feature>
<keyword evidence="3 7" id="KW-0028">Amino-acid biosynthesis</keyword>
<evidence type="ECO:0000256" key="3">
    <source>
        <dbReference type="ARBA" id="ARBA00022605"/>
    </source>
</evidence>
<feature type="domain" description="Shikimate dehydrogenase substrate binding N-terminal" evidence="8">
    <location>
        <begin position="12"/>
        <end position="94"/>
    </location>
</feature>
<dbReference type="AlphaFoldDB" id="A0A0U1KV73"/>
<dbReference type="EC" id="1.1.1.25" evidence="2 7"/>
<organism evidence="10 11">
    <name type="scientific">Sporomusa ovata</name>
    <dbReference type="NCBI Taxonomy" id="2378"/>
    <lineage>
        <taxon>Bacteria</taxon>
        <taxon>Bacillati</taxon>
        <taxon>Bacillota</taxon>
        <taxon>Negativicutes</taxon>
        <taxon>Selenomonadales</taxon>
        <taxon>Sporomusaceae</taxon>
        <taxon>Sporomusa</taxon>
    </lineage>
</organism>
<dbReference type="InterPro" id="IPR036291">
    <property type="entry name" value="NAD(P)-bd_dom_sf"/>
</dbReference>
<feature type="domain" description="SDH C-terminal" evidence="9">
    <location>
        <begin position="249"/>
        <end position="279"/>
    </location>
</feature>
<keyword evidence="5 7" id="KW-0560">Oxidoreductase</keyword>
<dbReference type="Pfam" id="PF08501">
    <property type="entry name" value="Shikimate_dh_N"/>
    <property type="match status" value="1"/>
</dbReference>
<dbReference type="NCBIfam" id="NF001319">
    <property type="entry name" value="PRK00258.3-3"/>
    <property type="match status" value="1"/>
</dbReference>
<comment type="subunit">
    <text evidence="7">Homodimer.</text>
</comment>
<evidence type="ECO:0000256" key="1">
    <source>
        <dbReference type="ARBA" id="ARBA00004871"/>
    </source>
</evidence>
<feature type="binding site" evidence="7">
    <location>
        <position position="228"/>
    </location>
    <ligand>
        <name>shikimate</name>
        <dbReference type="ChEBI" id="CHEBI:36208"/>
    </ligand>
</feature>
<evidence type="ECO:0000259" key="9">
    <source>
        <dbReference type="Pfam" id="PF18317"/>
    </source>
</evidence>
<dbReference type="Gene3D" id="3.40.50.10860">
    <property type="entry name" value="Leucine Dehydrogenase, chain A, domain 1"/>
    <property type="match status" value="1"/>
</dbReference>
<evidence type="ECO:0000256" key="5">
    <source>
        <dbReference type="ARBA" id="ARBA00023002"/>
    </source>
</evidence>
<dbReference type="GO" id="GO:0009073">
    <property type="term" value="P:aromatic amino acid family biosynthetic process"/>
    <property type="evidence" value="ECO:0007669"/>
    <property type="project" value="UniProtKB-KW"/>
</dbReference>
<accession>A0A0U1KV73</accession>
<dbReference type="UniPathway" id="UPA00053">
    <property type="reaction ID" value="UER00087"/>
</dbReference>
<name>A0A0U1KV73_9FIRM</name>
<dbReference type="Gene3D" id="3.40.50.720">
    <property type="entry name" value="NAD(P)-binding Rossmann-like Domain"/>
    <property type="match status" value="1"/>
</dbReference>
<dbReference type="GO" id="GO:0019632">
    <property type="term" value="P:shikimate metabolic process"/>
    <property type="evidence" value="ECO:0007669"/>
    <property type="project" value="InterPro"/>
</dbReference>
<comment type="function">
    <text evidence="7">Involved in the biosynthesis of the chorismate, which leads to the biosynthesis of aromatic amino acids. Catalyzes the reversible NADPH linked reduction of 3-dehydroshikimate (DHSA) to yield shikimate (SA).</text>
</comment>
<feature type="binding site" evidence="7">
    <location>
        <position position="67"/>
    </location>
    <ligand>
        <name>shikimate</name>
        <dbReference type="ChEBI" id="CHEBI:36208"/>
    </ligand>
</feature>
<feature type="binding site" evidence="7">
    <location>
        <position position="256"/>
    </location>
    <ligand>
        <name>shikimate</name>
        <dbReference type="ChEBI" id="CHEBI:36208"/>
    </ligand>
</feature>
<dbReference type="CDD" id="cd01065">
    <property type="entry name" value="NAD_bind_Shikimate_DH"/>
    <property type="match status" value="1"/>
</dbReference>
<dbReference type="PANTHER" id="PTHR21089:SF1">
    <property type="entry name" value="BIFUNCTIONAL 3-DEHYDROQUINATE DEHYDRATASE_SHIKIMATE DEHYDROGENASE, CHLOROPLASTIC"/>
    <property type="match status" value="1"/>
</dbReference>
<evidence type="ECO:0000313" key="11">
    <source>
        <dbReference type="Proteomes" id="UP000049855"/>
    </source>
</evidence>
<comment type="pathway">
    <text evidence="1 7">Metabolic intermediate biosynthesis; chorismate biosynthesis; chorismate from D-erythrose 4-phosphate and phosphoenolpyruvate: step 4/7.</text>
</comment>
<dbReference type="NCBIfam" id="TIGR00507">
    <property type="entry name" value="aroE"/>
    <property type="match status" value="1"/>
</dbReference>
<dbReference type="InterPro" id="IPR011342">
    <property type="entry name" value="Shikimate_DH"/>
</dbReference>
<comment type="caution">
    <text evidence="7">Lacks conserved residue(s) required for the propagation of feature annotation.</text>
</comment>
<dbReference type="GO" id="GO:0009423">
    <property type="term" value="P:chorismate biosynthetic process"/>
    <property type="evidence" value="ECO:0007669"/>
    <property type="project" value="UniProtKB-UniRule"/>
</dbReference>
<dbReference type="SUPFAM" id="SSF51735">
    <property type="entry name" value="NAD(P)-binding Rossmann-fold domains"/>
    <property type="match status" value="1"/>
</dbReference>
<dbReference type="PANTHER" id="PTHR21089">
    <property type="entry name" value="SHIKIMATE DEHYDROGENASE"/>
    <property type="match status" value="1"/>
</dbReference>
<feature type="binding site" evidence="7">
    <location>
        <position position="249"/>
    </location>
    <ligand>
        <name>NADP(+)</name>
        <dbReference type="ChEBI" id="CHEBI:58349"/>
    </ligand>
</feature>
<keyword evidence="11" id="KW-1185">Reference proteome</keyword>
<evidence type="ECO:0000259" key="8">
    <source>
        <dbReference type="Pfam" id="PF08501"/>
    </source>
</evidence>
<dbReference type="GO" id="GO:0050661">
    <property type="term" value="F:NADP binding"/>
    <property type="evidence" value="ECO:0007669"/>
    <property type="project" value="InterPro"/>
</dbReference>
<feature type="active site" description="Proton acceptor" evidence="7">
    <location>
        <position position="71"/>
    </location>
</feature>
<proteinExistence type="inferred from homology"/>
<dbReference type="InterPro" id="IPR046346">
    <property type="entry name" value="Aminoacid_DH-like_N_sf"/>
</dbReference>
<gene>
    <name evidence="7" type="primary">aroE</name>
    <name evidence="10" type="ORF">SpAn4DRAFT_3741</name>
</gene>
<evidence type="ECO:0000256" key="7">
    <source>
        <dbReference type="HAMAP-Rule" id="MF_00222"/>
    </source>
</evidence>
<keyword evidence="4 7" id="KW-0521">NADP</keyword>
<evidence type="ECO:0000256" key="2">
    <source>
        <dbReference type="ARBA" id="ARBA00012962"/>
    </source>
</evidence>
<dbReference type="RefSeq" id="WP_021167345.1">
    <property type="nucleotide sequence ID" value="NZ_CTRP01000004.1"/>
</dbReference>
<evidence type="ECO:0000313" key="10">
    <source>
        <dbReference type="EMBL" id="CQR71236.1"/>
    </source>
</evidence>
<feature type="binding site" evidence="7">
    <location>
        <begin position="131"/>
        <end position="135"/>
    </location>
    <ligand>
        <name>NADP(+)</name>
        <dbReference type="ChEBI" id="CHEBI:58349"/>
    </ligand>
</feature>
<dbReference type="GO" id="GO:0008652">
    <property type="term" value="P:amino acid biosynthetic process"/>
    <property type="evidence" value="ECO:0007669"/>
    <property type="project" value="UniProtKB-KW"/>
</dbReference>
<dbReference type="GO" id="GO:0004764">
    <property type="term" value="F:shikimate 3-dehydrogenase (NADP+) activity"/>
    <property type="evidence" value="ECO:0007669"/>
    <property type="project" value="UniProtKB-UniRule"/>
</dbReference>
<dbReference type="EMBL" id="CTRP01000004">
    <property type="protein sequence ID" value="CQR71236.1"/>
    <property type="molecule type" value="Genomic_DNA"/>
</dbReference>
<reference evidence="11" key="1">
    <citation type="submission" date="2015-03" db="EMBL/GenBank/DDBJ databases">
        <authorList>
            <person name="Nijsse Bart"/>
        </authorList>
    </citation>
    <scope>NUCLEOTIDE SEQUENCE [LARGE SCALE GENOMIC DNA]</scope>
</reference>
<comment type="catalytic activity">
    <reaction evidence="7">
        <text>shikimate + NADP(+) = 3-dehydroshikimate + NADPH + H(+)</text>
        <dbReference type="Rhea" id="RHEA:17737"/>
        <dbReference type="ChEBI" id="CHEBI:15378"/>
        <dbReference type="ChEBI" id="CHEBI:16630"/>
        <dbReference type="ChEBI" id="CHEBI:36208"/>
        <dbReference type="ChEBI" id="CHEBI:57783"/>
        <dbReference type="ChEBI" id="CHEBI:58349"/>
        <dbReference type="EC" id="1.1.1.25"/>
    </reaction>
</comment>
<dbReference type="InterPro" id="IPR041121">
    <property type="entry name" value="SDH_C"/>
</dbReference>
<evidence type="ECO:0000256" key="6">
    <source>
        <dbReference type="ARBA" id="ARBA00023141"/>
    </source>
</evidence>
<dbReference type="Proteomes" id="UP000049855">
    <property type="component" value="Unassembled WGS sequence"/>
</dbReference>
<dbReference type="InterPro" id="IPR022893">
    <property type="entry name" value="Shikimate_DH_fam"/>
</dbReference>
<dbReference type="NCBIfam" id="NF001314">
    <property type="entry name" value="PRK00258.2-2"/>
    <property type="match status" value="1"/>
</dbReference>
<evidence type="ECO:0000256" key="4">
    <source>
        <dbReference type="ARBA" id="ARBA00022857"/>
    </source>
</evidence>
<dbReference type="Pfam" id="PF18317">
    <property type="entry name" value="SDH_C"/>
    <property type="match status" value="1"/>
</dbReference>
<protein>
    <recommendedName>
        <fullName evidence="2 7">Shikimate dehydrogenase (NADP(+))</fullName>
        <shortName evidence="7">SDH</shortName>
        <ecNumber evidence="2 7">1.1.1.25</ecNumber>
    </recommendedName>
</protein>
<sequence>MQITAKTQKVGLLGWPLGHSLSPAMHNAAFAVSGLDYIYLPLSTPPNLLSQAVAGIRALGFAGVNVTIPHKVTVMDYLDEVDTSAKLVGAVNTIVVKEERLIGYNTDADGYICSLKQAGITVAGKSAVVFGAGGAARAVVAGLVGANIASVTIGARDQSKADGIAQLVAGTVPVMGVAWDSSTFVAALSQTNLVVNATPLGMYPAIASQPSVPWDLLQQSVVISDLVYNPPITSFLAEGTRRGHTVVGGAGMLIEQGALAFELWTGCKADTQVMRQALLAGLEAIIKK</sequence>
<dbReference type="HAMAP" id="MF_00222">
    <property type="entry name" value="Shikimate_DH_AroE"/>
    <property type="match status" value="1"/>
</dbReference>
<feature type="binding site" evidence="7">
    <location>
        <position position="92"/>
    </location>
    <ligand>
        <name>shikimate</name>
        <dbReference type="ChEBI" id="CHEBI:36208"/>
    </ligand>
</feature>
<feature type="binding site" evidence="7">
    <location>
        <position position="107"/>
    </location>
    <ligand>
        <name>shikimate</name>
        <dbReference type="ChEBI" id="CHEBI:36208"/>
    </ligand>
</feature>
<feature type="binding site" evidence="7">
    <location>
        <position position="226"/>
    </location>
    <ligand>
        <name>NADP(+)</name>
        <dbReference type="ChEBI" id="CHEBI:58349"/>
    </ligand>
</feature>
<dbReference type="SUPFAM" id="SSF53223">
    <property type="entry name" value="Aminoacid dehydrogenase-like, N-terminal domain"/>
    <property type="match status" value="1"/>
</dbReference>
<dbReference type="InterPro" id="IPR013708">
    <property type="entry name" value="Shikimate_DH-bd_N"/>
</dbReference>